<proteinExistence type="predicted"/>
<sequence>MAARLRASRPKTTGTSEPAAAYGVAVMSWVVSESRSSPPTLATAQAANGATAAQANAVGTRQRRRGGVTTVPPTLLLDAMSTLTLPRFARRL</sequence>
<gene>
    <name evidence="1" type="ORF">Pta02_08670</name>
</gene>
<name>A0A8J3SQP5_9ACTN</name>
<organism evidence="1 2">
    <name type="scientific">Planobispora takensis</name>
    <dbReference type="NCBI Taxonomy" id="1367882"/>
    <lineage>
        <taxon>Bacteria</taxon>
        <taxon>Bacillati</taxon>
        <taxon>Actinomycetota</taxon>
        <taxon>Actinomycetes</taxon>
        <taxon>Streptosporangiales</taxon>
        <taxon>Streptosporangiaceae</taxon>
        <taxon>Planobispora</taxon>
    </lineage>
</organism>
<accession>A0A8J3SQP5</accession>
<protein>
    <submittedName>
        <fullName evidence="1">Uncharacterized protein</fullName>
    </submittedName>
</protein>
<evidence type="ECO:0000313" key="2">
    <source>
        <dbReference type="Proteomes" id="UP000634476"/>
    </source>
</evidence>
<comment type="caution">
    <text evidence="1">The sequence shown here is derived from an EMBL/GenBank/DDBJ whole genome shotgun (WGS) entry which is preliminary data.</text>
</comment>
<dbReference type="EMBL" id="BOOK01000005">
    <property type="protein sequence ID" value="GIH98858.1"/>
    <property type="molecule type" value="Genomic_DNA"/>
</dbReference>
<evidence type="ECO:0000313" key="1">
    <source>
        <dbReference type="EMBL" id="GIH98858.1"/>
    </source>
</evidence>
<reference evidence="1" key="1">
    <citation type="submission" date="2021-01" db="EMBL/GenBank/DDBJ databases">
        <title>Whole genome shotgun sequence of Planobispora takensis NBRC 109077.</title>
        <authorList>
            <person name="Komaki H."/>
            <person name="Tamura T."/>
        </authorList>
    </citation>
    <scope>NUCLEOTIDE SEQUENCE</scope>
    <source>
        <strain evidence="1">NBRC 109077</strain>
    </source>
</reference>
<dbReference type="AlphaFoldDB" id="A0A8J3SQP5"/>
<dbReference type="Proteomes" id="UP000634476">
    <property type="component" value="Unassembled WGS sequence"/>
</dbReference>
<keyword evidence="2" id="KW-1185">Reference proteome</keyword>